<proteinExistence type="predicted"/>
<reference evidence="3" key="1">
    <citation type="submission" date="2010-04" db="EMBL/GenBank/DDBJ databases">
        <authorList>
            <person name="Genoscope - CEA"/>
        </authorList>
    </citation>
    <scope>NUCLEOTIDE SEQUENCE</scope>
</reference>
<name>F4MLI3_9BACT</name>
<feature type="signal peptide" evidence="1">
    <location>
        <begin position="1"/>
        <end position="17"/>
    </location>
</feature>
<protein>
    <submittedName>
        <fullName evidence="3">Peptidase M23 family</fullName>
    </submittedName>
</protein>
<accession>F4MLI3</accession>
<evidence type="ECO:0000256" key="1">
    <source>
        <dbReference type="SAM" id="SignalP"/>
    </source>
</evidence>
<dbReference type="EMBL" id="FQ032802">
    <property type="protein sequence ID" value="CBL80540.1"/>
    <property type="molecule type" value="Genomic_DNA"/>
</dbReference>
<dbReference type="GO" id="GO:0004222">
    <property type="term" value="F:metalloendopeptidase activity"/>
    <property type="evidence" value="ECO:0007669"/>
    <property type="project" value="TreeGrafter"/>
</dbReference>
<evidence type="ECO:0000313" key="3">
    <source>
        <dbReference type="EMBL" id="CBL80540.1"/>
    </source>
</evidence>
<dbReference type="Pfam" id="PF01551">
    <property type="entry name" value="Peptidase_M23"/>
    <property type="match status" value="2"/>
</dbReference>
<dbReference type="InterPro" id="IPR016047">
    <property type="entry name" value="M23ase_b-sheet_dom"/>
</dbReference>
<feature type="chain" id="PRO_5003313325" evidence="1">
    <location>
        <begin position="18"/>
        <end position="561"/>
    </location>
</feature>
<feature type="domain" description="M23ase beta-sheet core" evidence="2">
    <location>
        <begin position="134"/>
        <end position="169"/>
    </location>
</feature>
<gene>
    <name evidence="3" type="ORF">S3_861_0018</name>
</gene>
<dbReference type="PANTHER" id="PTHR21666:SF285">
    <property type="entry name" value="M23 FAMILY METALLOPEPTIDASE"/>
    <property type="match status" value="1"/>
</dbReference>
<dbReference type="AlphaFoldDB" id="F4MLI3"/>
<sequence length="561" mass="64187">MKLLKFLFLFFCGFTFAQDSIPTTYFNNPIEIPLILSGSFGELRTDHFHSGLDLKTLQQEGIPIYAPADGSVSRIKVSHFGYGKALYIKHPNGYSTVYAHLKKYGDSIQGYLKNAQYKKEAYEIELFPEADQLKVKKGDLIAYTGNSGSSEAPHLHFEIRDANSRPMNPLLFGIEIPDTKKPIISSVFAYPLSKDAQINQSENRVKIRLIAQKDGSYKAENITAFGKIGFGISTYDQQNGASNKNGVYKIDTYCNGKEKFKIAFEKFSFAETRYLNRFIDYEYFKNNKSRIQKLFRQANNPLSIIQSENENGFIDVQDQLNYMYRIEVTDFKNNKATIFIPIKGEQLAIVKIRESSITEDFIYANEATSIAKGKFNIYIPTNSFYEDVYLNINAKEDTLVLHKNVIPLHKSISISTDISNYNANDIDKLYIGRLNYKKEPYYNFTSRKGNKLTAYTKTLGSFVLVADNTNPKIKALNFQDNKWISKNKTLKIKITDVLSGISSYRATINGRFILMEYNYKKDVLTYDFDDQIISESENNLKLIVIDNVGNNATFEATFFRK</sequence>
<reference evidence="3" key="2">
    <citation type="journal article" date="2012" name="Environ. Microbiol.">
        <title>Genomic content of uncultured Bacteroidetes from contrasting oceanic provinces in the North Atlantic Ocean.</title>
        <authorList>
            <person name="Gomez-Pereira P.R."/>
            <person name="Schuler M."/>
            <person name="Fuchs B.M."/>
            <person name="Bennke C."/>
            <person name="Teeling H."/>
            <person name="Waldmann J."/>
            <person name="Richter M."/>
            <person name="Barbe V."/>
            <person name="Bataille E."/>
            <person name="Glockner F.O."/>
            <person name="Amann R."/>
        </authorList>
    </citation>
    <scope>NUCLEOTIDE SEQUENCE</scope>
</reference>
<dbReference type="InterPro" id="IPR011055">
    <property type="entry name" value="Dup_hybrid_motif"/>
</dbReference>
<dbReference type="InterPro" id="IPR050570">
    <property type="entry name" value="Cell_wall_metabolism_enzyme"/>
</dbReference>
<dbReference type="CDD" id="cd12797">
    <property type="entry name" value="M23_peptidase"/>
    <property type="match status" value="1"/>
</dbReference>
<organism evidence="3">
    <name type="scientific">uncultured Flavobacteriia bacterium</name>
    <dbReference type="NCBI Taxonomy" id="212695"/>
    <lineage>
        <taxon>Bacteria</taxon>
        <taxon>Pseudomonadati</taxon>
        <taxon>Bacteroidota</taxon>
        <taxon>Flavobacteriia</taxon>
        <taxon>environmental samples</taxon>
    </lineage>
</organism>
<feature type="domain" description="M23ase beta-sheet core" evidence="2">
    <location>
        <begin position="48"/>
        <end position="104"/>
    </location>
</feature>
<dbReference type="SUPFAM" id="SSF51261">
    <property type="entry name" value="Duplicated hybrid motif"/>
    <property type="match status" value="1"/>
</dbReference>
<keyword evidence="1" id="KW-0732">Signal</keyword>
<dbReference type="PANTHER" id="PTHR21666">
    <property type="entry name" value="PEPTIDASE-RELATED"/>
    <property type="match status" value="1"/>
</dbReference>
<dbReference type="Gene3D" id="2.70.70.10">
    <property type="entry name" value="Glucose Permease (Domain IIA)"/>
    <property type="match status" value="1"/>
</dbReference>
<evidence type="ECO:0000259" key="2">
    <source>
        <dbReference type="Pfam" id="PF01551"/>
    </source>
</evidence>